<dbReference type="Proteomes" id="UP000271374">
    <property type="component" value="Unassembled WGS sequence"/>
</dbReference>
<evidence type="ECO:0000256" key="7">
    <source>
        <dbReference type="ARBA" id="ARBA00023136"/>
    </source>
</evidence>
<dbReference type="InterPro" id="IPR004761">
    <property type="entry name" value="Spore_GerAB"/>
</dbReference>
<feature type="transmembrane region" description="Helical" evidence="8">
    <location>
        <begin position="299"/>
        <end position="317"/>
    </location>
</feature>
<dbReference type="Pfam" id="PF03845">
    <property type="entry name" value="Spore_permease"/>
    <property type="match status" value="1"/>
</dbReference>
<keyword evidence="3" id="KW-0813">Transport</keyword>
<comment type="caution">
    <text evidence="9">The sequence shown here is derived from an EMBL/GenBank/DDBJ whole genome shotgun (WGS) entry which is preliminary data.</text>
</comment>
<dbReference type="AlphaFoldDB" id="A0A431VV83"/>
<keyword evidence="7 8" id="KW-0472">Membrane</keyword>
<evidence type="ECO:0000256" key="4">
    <source>
        <dbReference type="ARBA" id="ARBA00022544"/>
    </source>
</evidence>
<proteinExistence type="inferred from homology"/>
<dbReference type="PANTHER" id="PTHR34975:SF2">
    <property type="entry name" value="SPORE GERMINATION PROTEIN A2"/>
    <property type="match status" value="1"/>
</dbReference>
<feature type="transmembrane region" description="Helical" evidence="8">
    <location>
        <begin position="216"/>
        <end position="241"/>
    </location>
</feature>
<dbReference type="GO" id="GO:0009847">
    <property type="term" value="P:spore germination"/>
    <property type="evidence" value="ECO:0007669"/>
    <property type="project" value="InterPro"/>
</dbReference>
<dbReference type="EMBL" id="RXNT01000020">
    <property type="protein sequence ID" value="RTR27114.1"/>
    <property type="molecule type" value="Genomic_DNA"/>
</dbReference>
<evidence type="ECO:0000256" key="1">
    <source>
        <dbReference type="ARBA" id="ARBA00004141"/>
    </source>
</evidence>
<keyword evidence="5 8" id="KW-0812">Transmembrane</keyword>
<feature type="transmembrane region" description="Helical" evidence="8">
    <location>
        <begin position="77"/>
        <end position="95"/>
    </location>
</feature>
<feature type="transmembrane region" description="Helical" evidence="8">
    <location>
        <begin position="115"/>
        <end position="134"/>
    </location>
</feature>
<feature type="transmembrane region" description="Helical" evidence="8">
    <location>
        <begin position="184"/>
        <end position="204"/>
    </location>
</feature>
<feature type="transmembrane region" description="Helical" evidence="8">
    <location>
        <begin position="141"/>
        <end position="160"/>
    </location>
</feature>
<evidence type="ECO:0000256" key="8">
    <source>
        <dbReference type="SAM" id="Phobius"/>
    </source>
</evidence>
<reference evidence="9 10" key="1">
    <citation type="submission" date="2018-12" db="EMBL/GenBank/DDBJ databases">
        <title>Bacillus yapensis draft genome sequence.</title>
        <authorList>
            <person name="Yu L."/>
            <person name="Xu X."/>
            <person name="Tang X."/>
        </authorList>
    </citation>
    <scope>NUCLEOTIDE SEQUENCE [LARGE SCALE GENOMIC DNA]</scope>
    <source>
        <strain evidence="9 10">XXST-01</strain>
    </source>
</reference>
<feature type="transmembrane region" description="Helical" evidence="8">
    <location>
        <begin position="266"/>
        <end position="287"/>
    </location>
</feature>
<dbReference type="GO" id="GO:0016020">
    <property type="term" value="C:membrane"/>
    <property type="evidence" value="ECO:0007669"/>
    <property type="project" value="UniProtKB-SubCell"/>
</dbReference>
<name>A0A431VV83_9BACI</name>
<protein>
    <submittedName>
        <fullName evidence="9">Uncharacterized protein</fullName>
    </submittedName>
</protein>
<evidence type="ECO:0000256" key="2">
    <source>
        <dbReference type="ARBA" id="ARBA00007998"/>
    </source>
</evidence>
<evidence type="ECO:0000256" key="5">
    <source>
        <dbReference type="ARBA" id="ARBA00022692"/>
    </source>
</evidence>
<keyword evidence="10" id="KW-1185">Reference proteome</keyword>
<accession>A0A431VV83</accession>
<keyword evidence="6 8" id="KW-1133">Transmembrane helix</keyword>
<comment type="similarity">
    <text evidence="2">Belongs to the amino acid-polyamine-organocation (APC) superfamily. Spore germination protein (SGP) (TC 2.A.3.9) family.</text>
</comment>
<evidence type="ECO:0000313" key="10">
    <source>
        <dbReference type="Proteomes" id="UP000271374"/>
    </source>
</evidence>
<dbReference type="PANTHER" id="PTHR34975">
    <property type="entry name" value="SPORE GERMINATION PROTEIN A2"/>
    <property type="match status" value="1"/>
</dbReference>
<sequence>MKQQISVLQYACIIGNFIFTGTLVLIPQLIIEISKQNSWIVVIVTFLFIYGIVYFLSSQTDRIKKIKGVFNSENKSWYTKVFLTVFLFFMLSIFIRDLQVLNGFIDAVLLPKTPIDVIAFLSILSLTYISLTGIEVIARITVIHFLTISIIIVALPFLLLNEIELAYLQPIGGINFFSELIKSVYIYFSWIAEVVIFIFLLIFIEPFNQLRKASILGLTCGLVVLLILMLLNITVLGVAVASEATYPNFALIQQINLTDFLDRLDLIIVVVWLPTMLCKLALLLFGIQKLLNVIRGKDSDFSIIPLGILLGLTNHFFKNNIASIEYSFFTWPTLGMILELIIILGFIFFKYFNKKNKGKNNEIKA</sequence>
<evidence type="ECO:0000256" key="6">
    <source>
        <dbReference type="ARBA" id="ARBA00022989"/>
    </source>
</evidence>
<dbReference type="OrthoDB" id="2829675at2"/>
<evidence type="ECO:0000256" key="3">
    <source>
        <dbReference type="ARBA" id="ARBA00022448"/>
    </source>
</evidence>
<feature type="transmembrane region" description="Helical" evidence="8">
    <location>
        <begin position="7"/>
        <end position="31"/>
    </location>
</feature>
<gene>
    <name evidence="9" type="ORF">EKG37_19710</name>
</gene>
<keyword evidence="4" id="KW-0309">Germination</keyword>
<feature type="transmembrane region" description="Helical" evidence="8">
    <location>
        <begin position="37"/>
        <end position="56"/>
    </location>
</feature>
<feature type="transmembrane region" description="Helical" evidence="8">
    <location>
        <begin position="329"/>
        <end position="349"/>
    </location>
</feature>
<comment type="subcellular location">
    <subcellularLocation>
        <location evidence="1">Membrane</location>
        <topology evidence="1">Multi-pass membrane protein</topology>
    </subcellularLocation>
</comment>
<dbReference type="RefSeq" id="WP_126410488.1">
    <property type="nucleotide sequence ID" value="NZ_RXNT01000020.1"/>
</dbReference>
<organism evidence="9 10">
    <name type="scientific">Bacillus yapensis</name>
    <dbReference type="NCBI Taxonomy" id="2492960"/>
    <lineage>
        <taxon>Bacteria</taxon>
        <taxon>Bacillati</taxon>
        <taxon>Bacillota</taxon>
        <taxon>Bacilli</taxon>
        <taxon>Bacillales</taxon>
        <taxon>Bacillaceae</taxon>
        <taxon>Bacillus</taxon>
    </lineage>
</organism>
<evidence type="ECO:0000313" key="9">
    <source>
        <dbReference type="EMBL" id="RTR27114.1"/>
    </source>
</evidence>